<dbReference type="SUPFAM" id="SSF64182">
    <property type="entry name" value="DHH phosphoesterases"/>
    <property type="match status" value="1"/>
</dbReference>
<dbReference type="Gene3D" id="3.90.1640.30">
    <property type="match status" value="1"/>
</dbReference>
<dbReference type="GO" id="GO:0003676">
    <property type="term" value="F:nucleic acid binding"/>
    <property type="evidence" value="ECO:0007669"/>
    <property type="project" value="InterPro"/>
</dbReference>
<dbReference type="PANTHER" id="PTHR30255">
    <property type="entry name" value="SINGLE-STRANDED-DNA-SPECIFIC EXONUCLEASE RECJ"/>
    <property type="match status" value="1"/>
</dbReference>
<organism evidence="3">
    <name type="scientific">candidate division WOR-3 bacterium</name>
    <dbReference type="NCBI Taxonomy" id="2052148"/>
    <lineage>
        <taxon>Bacteria</taxon>
        <taxon>Bacteria division WOR-3</taxon>
    </lineage>
</organism>
<feature type="domain" description="DDH" evidence="1">
    <location>
        <begin position="68"/>
        <end position="197"/>
    </location>
</feature>
<accession>A0A7V3NTG4</accession>
<evidence type="ECO:0000259" key="1">
    <source>
        <dbReference type="Pfam" id="PF01368"/>
    </source>
</evidence>
<dbReference type="InterPro" id="IPR003156">
    <property type="entry name" value="DHHA1_dom"/>
</dbReference>
<evidence type="ECO:0000313" key="3">
    <source>
        <dbReference type="EMBL" id="HGB35848.1"/>
    </source>
</evidence>
<sequence>MSLIEEISQHYNISLDLAKVLVEKGVRNLDLAEATFNPILENLQPPSTLPNLIPAVERILKAVGKGESIVIFGHEDADGITSTAIMVKTLRVLGSNPSHYIPSKKNEAYGLTKSAIDYIKEKYNPTLLITVDSCTSCFEGVEYCKEQGIDVIVTDHHEIKETLPDTLVINPKIGGDSFPYLAGCGVAFKVAWELLSLKFGWDLSRIRDEMPDLFIFAAIGTLADRVPLFCENRILYEEGKKAFEWYRMNFVKAFEEIRRQNGYSNERPTMEELIPIISSGKSVNGENSGVHLLLSEDVASAEELLKPLWEASTNWQLKAQAYLEKAKSLIKVVRDYIAIDLKDAEPQYIGYVASQLKDAFNVPVIVMGRREDGIVVAEVRAPYGFNSLDMLNYLSDLFIDYGGHKPASGFSMYERDIPELFEQLESYFKLHPFENVELFYDLSYDKVDGNLLEELNRLGNVGVEIRVLFNSIKIGELREALRKYTIVDPENLLDLYHGDTRVKALLITSPNGFKVDKLILA</sequence>
<dbReference type="Gene3D" id="3.10.310.30">
    <property type="match status" value="1"/>
</dbReference>
<reference evidence="3" key="1">
    <citation type="journal article" date="2020" name="mSystems">
        <title>Genome- and Community-Level Interaction Insights into Carbon Utilization and Element Cycling Functions of Hydrothermarchaeota in Hydrothermal Sediment.</title>
        <authorList>
            <person name="Zhou Z."/>
            <person name="Liu Y."/>
            <person name="Xu W."/>
            <person name="Pan J."/>
            <person name="Luo Z.H."/>
            <person name="Li M."/>
        </authorList>
    </citation>
    <scope>NUCLEOTIDE SEQUENCE [LARGE SCALE GENOMIC DNA]</scope>
    <source>
        <strain evidence="3">SpSt-754</strain>
    </source>
</reference>
<proteinExistence type="predicted"/>
<dbReference type="InterPro" id="IPR001667">
    <property type="entry name" value="DDH_dom"/>
</dbReference>
<feature type="domain" description="DHHA1" evidence="2">
    <location>
        <begin position="338"/>
        <end position="429"/>
    </location>
</feature>
<dbReference type="Pfam" id="PF01368">
    <property type="entry name" value="DHH"/>
    <property type="match status" value="1"/>
</dbReference>
<dbReference type="GO" id="GO:0004527">
    <property type="term" value="F:exonuclease activity"/>
    <property type="evidence" value="ECO:0007669"/>
    <property type="project" value="UniProtKB-KW"/>
</dbReference>
<dbReference type="EMBL" id="DTGD01000110">
    <property type="protein sequence ID" value="HGB35848.1"/>
    <property type="molecule type" value="Genomic_DNA"/>
</dbReference>
<evidence type="ECO:0008006" key="4">
    <source>
        <dbReference type="Google" id="ProtNLM"/>
    </source>
</evidence>
<dbReference type="InterPro" id="IPR038763">
    <property type="entry name" value="DHH_sf"/>
</dbReference>
<dbReference type="AlphaFoldDB" id="A0A7V3NTG4"/>
<dbReference type="PANTHER" id="PTHR30255:SF2">
    <property type="entry name" value="SINGLE-STRANDED-DNA-SPECIFIC EXONUCLEASE RECJ"/>
    <property type="match status" value="1"/>
</dbReference>
<evidence type="ECO:0000259" key="2">
    <source>
        <dbReference type="Pfam" id="PF02272"/>
    </source>
</evidence>
<comment type="caution">
    <text evidence="3">The sequence shown here is derived from an EMBL/GenBank/DDBJ whole genome shotgun (WGS) entry which is preliminary data.</text>
</comment>
<name>A0A7V3NTG4_UNCW3</name>
<dbReference type="Pfam" id="PF02272">
    <property type="entry name" value="DHHA1"/>
    <property type="match status" value="1"/>
</dbReference>
<protein>
    <recommendedName>
        <fullName evidence="4">Single-stranded-DNA-specific exonuclease RecJ</fullName>
    </recommendedName>
</protein>
<dbReference type="InterPro" id="IPR051673">
    <property type="entry name" value="SSDNA_exonuclease_RecJ"/>
</dbReference>
<gene>
    <name evidence="3" type="ORF">ENV38_02930</name>
</gene>